<keyword evidence="7 9" id="KW-1133">Transmembrane helix</keyword>
<dbReference type="InterPro" id="IPR027417">
    <property type="entry name" value="P-loop_NTPase"/>
</dbReference>
<dbReference type="Pfam" id="PF00664">
    <property type="entry name" value="ABC_membrane"/>
    <property type="match status" value="1"/>
</dbReference>
<dbReference type="InterPro" id="IPR011527">
    <property type="entry name" value="ABC1_TM_dom"/>
</dbReference>
<evidence type="ECO:0000256" key="7">
    <source>
        <dbReference type="ARBA" id="ARBA00022989"/>
    </source>
</evidence>
<keyword evidence="8 9" id="KW-0472">Membrane</keyword>
<evidence type="ECO:0000256" key="1">
    <source>
        <dbReference type="ARBA" id="ARBA00004651"/>
    </source>
</evidence>
<feature type="transmembrane region" description="Helical" evidence="9">
    <location>
        <begin position="251"/>
        <end position="275"/>
    </location>
</feature>
<keyword evidence="5" id="KW-0547">Nucleotide-binding</keyword>
<feature type="domain" description="ABC transmembrane type-1" evidence="11">
    <location>
        <begin position="27"/>
        <end position="304"/>
    </location>
</feature>
<evidence type="ECO:0000256" key="2">
    <source>
        <dbReference type="ARBA" id="ARBA00022448"/>
    </source>
</evidence>
<dbReference type="PANTHER" id="PTHR43394">
    <property type="entry name" value="ATP-DEPENDENT PERMEASE MDL1, MITOCHONDRIAL"/>
    <property type="match status" value="1"/>
</dbReference>
<evidence type="ECO:0000256" key="8">
    <source>
        <dbReference type="ARBA" id="ARBA00023136"/>
    </source>
</evidence>
<keyword evidence="6 12" id="KW-0067">ATP-binding</keyword>
<gene>
    <name evidence="12" type="primary">bmrA_3</name>
    <name evidence="12" type="ORF">ERS132394_01843</name>
</gene>
<reference evidence="12 13" key="1">
    <citation type="submission" date="2016-02" db="EMBL/GenBank/DDBJ databases">
        <authorList>
            <consortium name="Pathogen Informatics"/>
        </authorList>
    </citation>
    <scope>NUCLEOTIDE SEQUENCE [LARGE SCALE GENOMIC DNA]</scope>
    <source>
        <strain evidence="12 13">LSS32</strain>
    </source>
</reference>
<dbReference type="InterPro" id="IPR003593">
    <property type="entry name" value="AAA+_ATPase"/>
</dbReference>
<keyword evidence="12" id="KW-0378">Hydrolase</keyword>
<dbReference type="EC" id="3.6.3.-" evidence="12"/>
<dbReference type="GO" id="GO:0005524">
    <property type="term" value="F:ATP binding"/>
    <property type="evidence" value="ECO:0007669"/>
    <property type="project" value="UniProtKB-KW"/>
</dbReference>
<dbReference type="PANTHER" id="PTHR43394:SF1">
    <property type="entry name" value="ATP-BINDING CASSETTE SUB-FAMILY B MEMBER 10, MITOCHONDRIAL"/>
    <property type="match status" value="1"/>
</dbReference>
<keyword evidence="4 9" id="KW-0812">Transmembrane</keyword>
<feature type="transmembrane region" description="Helical" evidence="9">
    <location>
        <begin position="281"/>
        <end position="302"/>
    </location>
</feature>
<dbReference type="SUPFAM" id="SSF52540">
    <property type="entry name" value="P-loop containing nucleoside triphosphate hydrolases"/>
    <property type="match status" value="1"/>
</dbReference>
<dbReference type="InterPro" id="IPR036640">
    <property type="entry name" value="ABC1_TM_sf"/>
</dbReference>
<protein>
    <submittedName>
        <fullName evidence="12">Lipid A export ATP-binding/permease protein msbA</fullName>
        <ecNumber evidence="12">3.6.3.-</ecNumber>
    </submittedName>
</protein>
<feature type="transmembrane region" description="Helical" evidence="9">
    <location>
        <begin position="21"/>
        <end position="45"/>
    </location>
</feature>
<dbReference type="InterPro" id="IPR003439">
    <property type="entry name" value="ABC_transporter-like_ATP-bd"/>
</dbReference>
<evidence type="ECO:0000313" key="13">
    <source>
        <dbReference type="Proteomes" id="UP000072618"/>
    </source>
</evidence>
<dbReference type="Gene3D" id="1.20.1560.10">
    <property type="entry name" value="ABC transporter type 1, transmembrane domain"/>
    <property type="match status" value="1"/>
</dbReference>
<dbReference type="Pfam" id="PF00005">
    <property type="entry name" value="ABC_tran"/>
    <property type="match status" value="1"/>
</dbReference>
<evidence type="ECO:0000256" key="6">
    <source>
        <dbReference type="ARBA" id="ARBA00022840"/>
    </source>
</evidence>
<keyword evidence="2" id="KW-0813">Transport</keyword>
<dbReference type="CDD" id="cd18551">
    <property type="entry name" value="ABC_6TM_LmrA_like"/>
    <property type="match status" value="1"/>
</dbReference>
<feature type="domain" description="ABC transporter" evidence="10">
    <location>
        <begin position="338"/>
        <end position="572"/>
    </location>
</feature>
<evidence type="ECO:0000256" key="4">
    <source>
        <dbReference type="ARBA" id="ARBA00022692"/>
    </source>
</evidence>
<dbReference type="InterPro" id="IPR017871">
    <property type="entry name" value="ABC_transporter-like_CS"/>
</dbReference>
<accession>A0A0Z8GBC5</accession>
<feature type="transmembrane region" description="Helical" evidence="9">
    <location>
        <begin position="137"/>
        <end position="156"/>
    </location>
</feature>
<evidence type="ECO:0000256" key="9">
    <source>
        <dbReference type="SAM" id="Phobius"/>
    </source>
</evidence>
<dbReference type="SUPFAM" id="SSF90123">
    <property type="entry name" value="ABC transporter transmembrane region"/>
    <property type="match status" value="1"/>
</dbReference>
<feature type="transmembrane region" description="Helical" evidence="9">
    <location>
        <begin position="57"/>
        <end position="78"/>
    </location>
</feature>
<dbReference type="SMART" id="SM00382">
    <property type="entry name" value="AAA"/>
    <property type="match status" value="1"/>
</dbReference>
<dbReference type="Gene3D" id="3.40.50.300">
    <property type="entry name" value="P-loop containing nucleotide triphosphate hydrolases"/>
    <property type="match status" value="1"/>
</dbReference>
<evidence type="ECO:0000256" key="5">
    <source>
        <dbReference type="ARBA" id="ARBA00022741"/>
    </source>
</evidence>
<dbReference type="RefSeq" id="WP_044672785.1">
    <property type="nucleotide sequence ID" value="NZ_CEFF01000047.1"/>
</dbReference>
<feature type="transmembrane region" description="Helical" evidence="9">
    <location>
        <begin position="162"/>
        <end position="180"/>
    </location>
</feature>
<dbReference type="Proteomes" id="UP000072618">
    <property type="component" value="Unassembled WGS sequence"/>
</dbReference>
<dbReference type="PROSITE" id="PS00211">
    <property type="entry name" value="ABC_TRANSPORTER_1"/>
    <property type="match status" value="1"/>
</dbReference>
<name>A0A0Z8GBC5_STRSU</name>
<dbReference type="GO" id="GO:0005886">
    <property type="term" value="C:plasma membrane"/>
    <property type="evidence" value="ECO:0007669"/>
    <property type="project" value="UniProtKB-SubCell"/>
</dbReference>
<dbReference type="AlphaFoldDB" id="A0A0Z8GBC5"/>
<evidence type="ECO:0000259" key="10">
    <source>
        <dbReference type="PROSITE" id="PS50893"/>
    </source>
</evidence>
<dbReference type="GO" id="GO:0015421">
    <property type="term" value="F:ABC-type oligopeptide transporter activity"/>
    <property type="evidence" value="ECO:0007669"/>
    <property type="project" value="TreeGrafter"/>
</dbReference>
<dbReference type="PROSITE" id="PS50929">
    <property type="entry name" value="ABC_TM1F"/>
    <property type="match status" value="1"/>
</dbReference>
<proteinExistence type="predicted"/>
<evidence type="ECO:0000256" key="3">
    <source>
        <dbReference type="ARBA" id="ARBA00022475"/>
    </source>
</evidence>
<dbReference type="PROSITE" id="PS50893">
    <property type="entry name" value="ABC_TRANSPORTER_2"/>
    <property type="match status" value="1"/>
</dbReference>
<keyword evidence="3" id="KW-1003">Cell membrane</keyword>
<sequence length="579" mass="63874">MNSQKHSEVTFREFLTLLKPYKIAISIALIIALISSTLSIFQPILLSKIIDNINDNILGQTVVFFSIIVLLSAILNSIKQYILESISENLVSSLRIQIVNRSIKYKIEVFDTKKIGDLASILSADTAQLRGILSQGIVELVSQTFTMIFALIMMFYLDVQLFGVSLLAVLSLLMCGLLLGKKTRPIAKDLQEVVGELSSELERTLRGIRTIRAFLSEDIFIERMSSVVTNATKIGKKVAIFKSIISGFSNIALQIMLITIIGIGSIRVAAGIISIGNLSAFIMYVMLVLTPAAMLGGVLSSINEGLGAYSRIKLALELPVEEDVNSLDVLDKKGNQALQIKNLTFKYNNSDKNILNKIDISVNGPGVTALVGPSGSGKTTIFELIERFYDSDNGSIELYGNNIYDLPIKVLRSKITFVEQNASIFSGTVLENLQIANQNASRFDCLYALNLVNLFQDIPTEEILDRVIGESGITLSGGEKQRLSLARALISPNDIILLDETTSNLDSINESKIQQLIKDLSSKKTVLIIAHRLSTIQNADSIYLIREGEVHDFGTHQELLSRNKLYKELVETQFINKES</sequence>
<dbReference type="FunFam" id="3.40.50.300:FF:000854">
    <property type="entry name" value="Multidrug ABC transporter ATP-binding protein"/>
    <property type="match status" value="1"/>
</dbReference>
<dbReference type="InterPro" id="IPR039421">
    <property type="entry name" value="Type_1_exporter"/>
</dbReference>
<dbReference type="EMBL" id="FIGJ01000025">
    <property type="protein sequence ID" value="CYU95646.1"/>
    <property type="molecule type" value="Genomic_DNA"/>
</dbReference>
<dbReference type="GO" id="GO:0016887">
    <property type="term" value="F:ATP hydrolysis activity"/>
    <property type="evidence" value="ECO:0007669"/>
    <property type="project" value="InterPro"/>
</dbReference>
<comment type="subcellular location">
    <subcellularLocation>
        <location evidence="1">Cell membrane</location>
        <topology evidence="1">Multi-pass membrane protein</topology>
    </subcellularLocation>
</comment>
<organism evidence="12 13">
    <name type="scientific">Streptococcus suis</name>
    <dbReference type="NCBI Taxonomy" id="1307"/>
    <lineage>
        <taxon>Bacteria</taxon>
        <taxon>Bacillati</taxon>
        <taxon>Bacillota</taxon>
        <taxon>Bacilli</taxon>
        <taxon>Lactobacillales</taxon>
        <taxon>Streptococcaceae</taxon>
        <taxon>Streptococcus</taxon>
    </lineage>
</organism>
<evidence type="ECO:0000259" key="11">
    <source>
        <dbReference type="PROSITE" id="PS50929"/>
    </source>
</evidence>
<evidence type="ECO:0000313" key="12">
    <source>
        <dbReference type="EMBL" id="CYU95646.1"/>
    </source>
</evidence>